<feature type="transmembrane region" description="Helical" evidence="9">
    <location>
        <begin position="49"/>
        <end position="66"/>
    </location>
</feature>
<evidence type="ECO:0000256" key="7">
    <source>
        <dbReference type="PIRSR" id="PIRSR005091-2"/>
    </source>
</evidence>
<evidence type="ECO:0000256" key="6">
    <source>
        <dbReference type="PIRSR" id="PIRSR005091-1"/>
    </source>
</evidence>
<dbReference type="InterPro" id="IPR000917">
    <property type="entry name" value="Sulfatase_N"/>
</dbReference>
<feature type="binding site" evidence="8">
    <location>
        <position position="279"/>
    </location>
    <ligand>
        <name>Mn(2+)</name>
        <dbReference type="ChEBI" id="CHEBI:29035"/>
    </ligand>
</feature>
<dbReference type="InterPro" id="IPR017850">
    <property type="entry name" value="Alkaline_phosphatase_core_sf"/>
</dbReference>
<keyword evidence="3 9" id="KW-0812">Transmembrane</keyword>
<keyword evidence="11" id="KW-0808">Transferase</keyword>
<feature type="transmembrane region" description="Helical" evidence="9">
    <location>
        <begin position="129"/>
        <end position="149"/>
    </location>
</feature>
<gene>
    <name evidence="11" type="ORF">G3I67_08615</name>
</gene>
<accession>A0A6B2QZF4</accession>
<evidence type="ECO:0000256" key="1">
    <source>
        <dbReference type="ARBA" id="ARBA00004651"/>
    </source>
</evidence>
<feature type="binding site" evidence="8">
    <location>
        <position position="487"/>
    </location>
    <ligand>
        <name>Mn(2+)</name>
        <dbReference type="ChEBI" id="CHEBI:29035"/>
    </ligand>
</feature>
<dbReference type="PANTHER" id="PTHR47371">
    <property type="entry name" value="LIPOTEICHOIC ACID SYNTHASE"/>
    <property type="match status" value="1"/>
</dbReference>
<feature type="binding site" evidence="8">
    <location>
        <position position="488"/>
    </location>
    <ligand>
        <name>Mn(2+)</name>
        <dbReference type="ChEBI" id="CHEBI:29035"/>
    </ligand>
</feature>
<feature type="transmembrane region" description="Helical" evidence="9">
    <location>
        <begin position="161"/>
        <end position="182"/>
    </location>
</feature>
<dbReference type="InterPro" id="IPR012160">
    <property type="entry name" value="LtaS-like"/>
</dbReference>
<keyword evidence="2" id="KW-1003">Cell membrane</keyword>
<evidence type="ECO:0000256" key="8">
    <source>
        <dbReference type="PIRSR" id="PIRSR005091-3"/>
    </source>
</evidence>
<feature type="binding site" evidence="7">
    <location>
        <position position="434"/>
    </location>
    <ligand>
        <name>substrate</name>
    </ligand>
</feature>
<evidence type="ECO:0000256" key="3">
    <source>
        <dbReference type="ARBA" id="ARBA00022692"/>
    </source>
</evidence>
<name>A0A6B2QZF4_9BURK</name>
<dbReference type="PIRSF" id="PIRSF005091">
    <property type="entry name" value="Mmb_sulf_HI1246"/>
    <property type="match status" value="1"/>
</dbReference>
<keyword evidence="7" id="KW-0479">Metal-binding</keyword>
<comment type="subcellular location">
    <subcellularLocation>
        <location evidence="1">Cell membrane</location>
        <topology evidence="1">Multi-pass membrane protein</topology>
    </subcellularLocation>
</comment>
<keyword evidence="5 9" id="KW-0472">Membrane</keyword>
<feature type="domain" description="Sulfatase N-terminal" evidence="10">
    <location>
        <begin position="272"/>
        <end position="537"/>
    </location>
</feature>
<evidence type="ECO:0000259" key="10">
    <source>
        <dbReference type="Pfam" id="PF00884"/>
    </source>
</evidence>
<dbReference type="PANTHER" id="PTHR47371:SF3">
    <property type="entry name" value="PHOSPHOGLYCEROL TRANSFERASE I"/>
    <property type="match status" value="1"/>
</dbReference>
<feature type="transmembrane region" description="Helical" evidence="9">
    <location>
        <begin position="78"/>
        <end position="98"/>
    </location>
</feature>
<evidence type="ECO:0000256" key="9">
    <source>
        <dbReference type="SAM" id="Phobius"/>
    </source>
</evidence>
<evidence type="ECO:0000256" key="4">
    <source>
        <dbReference type="ARBA" id="ARBA00022989"/>
    </source>
</evidence>
<dbReference type="GO" id="GO:0005886">
    <property type="term" value="C:plasma membrane"/>
    <property type="evidence" value="ECO:0007669"/>
    <property type="project" value="UniProtKB-SubCell"/>
</dbReference>
<dbReference type="GO" id="GO:0046872">
    <property type="term" value="F:metal ion binding"/>
    <property type="evidence" value="ECO:0007669"/>
    <property type="project" value="UniProtKB-KW"/>
</dbReference>
<reference evidence="11" key="1">
    <citation type="submission" date="2020-02" db="EMBL/GenBank/DDBJ databases">
        <authorList>
            <person name="Chen W.-M."/>
        </authorList>
    </citation>
    <scope>NUCLEOTIDE SEQUENCE</scope>
    <source>
        <strain evidence="11">NBD-18</strain>
    </source>
</reference>
<dbReference type="Gene3D" id="3.30.1120.80">
    <property type="match status" value="1"/>
</dbReference>
<organism evidence="11">
    <name type="scientific">Sheuella amnicola</name>
    <dbReference type="NCBI Taxonomy" id="2707330"/>
    <lineage>
        <taxon>Bacteria</taxon>
        <taxon>Pseudomonadati</taxon>
        <taxon>Pseudomonadota</taxon>
        <taxon>Betaproteobacteria</taxon>
        <taxon>Burkholderiales</taxon>
        <taxon>Alcaligenaceae</taxon>
        <taxon>Sheuella</taxon>
    </lineage>
</organism>
<sequence length="633" mass="71208">MRRLTWRFWWSALLLLTLSRIALVAWQWPRVAAVDGIWPVMFGGLRMDLVMLGMMIALPAALSPWFGHFGIAQRITAWWFRACWFLLLLLEASTPQFITEYDSRPNRLYFEYLGHPKEVFGMLWEGYKFVILGAIILIAIGMWVGFKLFAAGPADRPMRWWLRPLLSLALIAFCVMSIRGTLDHRPINASTVAFGNDAMVNTLAVNSFWNVTNAAYLMTNEKSSFDMYGKMSVEEMNHVVRQAAGLSDKMMDPYFPTLHEQTATIRRDKPLNLVIILQESLGAQYSKALGGAGLTPELDALGQHGWWFERAYATGTRSIRGLEAISTGFLPTPAQAVLALPRAETGFFTLAELLGRQGYVSRFIYGGEAHFDNMRGFFLGNGFNEVIDLPKFVSPKFVGSWGASDEDMFNEIDRLLRSDGDRPTLTLAFSVSNHSPWEYPKGRIEPVGDPASVTNTVRYADWAIGDFFKKARQAPYWNNTIFMVVADHDARVSGNLVPVKHFHIPALILGPGVPVKKDAQIISQIDLAPTLLSLIGVDAVHPMIGRDLTRHASGRAMMQFGDNYGYLKSGDGNEETLVVLEPGKPGRTSRYRAPDTYTQIEPDREQEKEALAHVLWPSWAYREQRYGLPALKK</sequence>
<protein>
    <submittedName>
        <fullName evidence="11">Sulfatase-like hydrolase/transferase</fullName>
    </submittedName>
</protein>
<feature type="active site" evidence="6">
    <location>
        <position position="318"/>
    </location>
</feature>
<evidence type="ECO:0000256" key="2">
    <source>
        <dbReference type="ARBA" id="ARBA00022475"/>
    </source>
</evidence>
<keyword evidence="4 9" id="KW-1133">Transmembrane helix</keyword>
<keyword evidence="11" id="KW-0378">Hydrolase</keyword>
<dbReference type="EMBL" id="JAAGRN010000005">
    <property type="protein sequence ID" value="NDY83293.1"/>
    <property type="molecule type" value="Genomic_DNA"/>
</dbReference>
<dbReference type="Pfam" id="PF00884">
    <property type="entry name" value="Sulfatase"/>
    <property type="match status" value="1"/>
</dbReference>
<proteinExistence type="predicted"/>
<dbReference type="CDD" id="cd16015">
    <property type="entry name" value="LTA_synthase"/>
    <property type="match status" value="1"/>
</dbReference>
<dbReference type="GO" id="GO:0016740">
    <property type="term" value="F:transferase activity"/>
    <property type="evidence" value="ECO:0007669"/>
    <property type="project" value="UniProtKB-KW"/>
</dbReference>
<dbReference type="AlphaFoldDB" id="A0A6B2QZF4"/>
<keyword evidence="7" id="KW-0464">Manganese</keyword>
<comment type="caution">
    <text evidence="11">The sequence shown here is derived from an EMBL/GenBank/DDBJ whole genome shotgun (WGS) entry which is preliminary data.</text>
</comment>
<dbReference type="Gene3D" id="3.40.720.10">
    <property type="entry name" value="Alkaline Phosphatase, subunit A"/>
    <property type="match status" value="1"/>
</dbReference>
<dbReference type="GO" id="GO:0016787">
    <property type="term" value="F:hydrolase activity"/>
    <property type="evidence" value="ECO:0007669"/>
    <property type="project" value="UniProtKB-KW"/>
</dbReference>
<dbReference type="RefSeq" id="WP_163654333.1">
    <property type="nucleotide sequence ID" value="NZ_JAAGRN010000005.1"/>
</dbReference>
<dbReference type="InterPro" id="IPR050448">
    <property type="entry name" value="OpgB/LTA_synthase_biosynth"/>
</dbReference>
<dbReference type="SUPFAM" id="SSF53649">
    <property type="entry name" value="Alkaline phosphatase-like"/>
    <property type="match status" value="1"/>
</dbReference>
<evidence type="ECO:0000313" key="11">
    <source>
        <dbReference type="EMBL" id="NDY83293.1"/>
    </source>
</evidence>
<evidence type="ECO:0000256" key="5">
    <source>
        <dbReference type="ARBA" id="ARBA00023136"/>
    </source>
</evidence>